<dbReference type="Pfam" id="PF14602">
    <property type="entry name" value="Hexapep_2"/>
    <property type="match status" value="2"/>
</dbReference>
<dbReference type="EC" id="2.3.1.-" evidence="4"/>
<dbReference type="Proteomes" id="UP001371305">
    <property type="component" value="Unassembled WGS sequence"/>
</dbReference>
<dbReference type="EMBL" id="JBBUKT010000003">
    <property type="protein sequence ID" value="MEK7950824.1"/>
    <property type="molecule type" value="Genomic_DNA"/>
</dbReference>
<dbReference type="RefSeq" id="WP_341404425.1">
    <property type="nucleotide sequence ID" value="NZ_JBBUKT010000003.1"/>
</dbReference>
<dbReference type="Gene3D" id="2.160.10.10">
    <property type="entry name" value="Hexapeptide repeat proteins"/>
    <property type="match status" value="1"/>
</dbReference>
<comment type="caution">
    <text evidence="4">The sequence shown here is derived from an EMBL/GenBank/DDBJ whole genome shotgun (WGS) entry which is preliminary data.</text>
</comment>
<dbReference type="SUPFAM" id="SSF51161">
    <property type="entry name" value="Trimeric LpxA-like enzymes"/>
    <property type="match status" value="1"/>
</dbReference>
<protein>
    <submittedName>
        <fullName evidence="4">Acyltransferase</fullName>
        <ecNumber evidence="4">2.3.1.-</ecNumber>
    </submittedName>
</protein>
<dbReference type="CDD" id="cd04647">
    <property type="entry name" value="LbH_MAT_like"/>
    <property type="match status" value="1"/>
</dbReference>
<keyword evidence="1 4" id="KW-0808">Transferase</keyword>
<evidence type="ECO:0000256" key="1">
    <source>
        <dbReference type="ARBA" id="ARBA00022679"/>
    </source>
</evidence>
<reference evidence="4 5" key="1">
    <citation type="submission" date="2024-04" db="EMBL/GenBank/DDBJ databases">
        <title>Luteolibacter sp. isolated from soil.</title>
        <authorList>
            <person name="An J."/>
        </authorList>
    </citation>
    <scope>NUCLEOTIDE SEQUENCE [LARGE SCALE GENOMIC DNA]</scope>
    <source>
        <strain evidence="4 5">Y139</strain>
    </source>
</reference>
<dbReference type="InterPro" id="IPR001451">
    <property type="entry name" value="Hexapep"/>
</dbReference>
<gene>
    <name evidence="4" type="ORF">WKV53_09970</name>
</gene>
<evidence type="ECO:0000256" key="2">
    <source>
        <dbReference type="ARBA" id="ARBA00022737"/>
    </source>
</evidence>
<evidence type="ECO:0000313" key="5">
    <source>
        <dbReference type="Proteomes" id="UP001371305"/>
    </source>
</evidence>
<dbReference type="InterPro" id="IPR051159">
    <property type="entry name" value="Hexapeptide_acetyltransf"/>
</dbReference>
<keyword evidence="2" id="KW-0677">Repeat</keyword>
<dbReference type="InterPro" id="IPR018357">
    <property type="entry name" value="Hexapep_transf_CS"/>
</dbReference>
<dbReference type="PROSITE" id="PS00101">
    <property type="entry name" value="HEXAPEP_TRANSFERASES"/>
    <property type="match status" value="1"/>
</dbReference>
<dbReference type="GO" id="GO:0016746">
    <property type="term" value="F:acyltransferase activity"/>
    <property type="evidence" value="ECO:0007669"/>
    <property type="project" value="UniProtKB-KW"/>
</dbReference>
<keyword evidence="5" id="KW-1185">Reference proteome</keyword>
<evidence type="ECO:0000256" key="3">
    <source>
        <dbReference type="ARBA" id="ARBA00023315"/>
    </source>
</evidence>
<dbReference type="InterPro" id="IPR011004">
    <property type="entry name" value="Trimer_LpxA-like_sf"/>
</dbReference>
<accession>A0ABU9AV44</accession>
<sequence length="188" mass="19311">MKSVALGIIRKAASFAAHRRGCELGTGVILNGFPYIRRRGSGRIIIGDGVTLNTARWANWLNTGASMTLNVEDGAVLELKRGCGVSASQIIANVGIEIGEDALIGAGCLLCDSDMHEVPLGSSKSVAMKPIKIGARAFVGARTIVLKGVTIGEGSVIGAGSVVTRDIPAGVMAGGNPAKVMRTLTVNL</sequence>
<proteinExistence type="predicted"/>
<keyword evidence="3 4" id="KW-0012">Acyltransferase</keyword>
<name>A0ABU9AV44_9BACT</name>
<evidence type="ECO:0000313" key="4">
    <source>
        <dbReference type="EMBL" id="MEK7950824.1"/>
    </source>
</evidence>
<organism evidence="4 5">
    <name type="scientific">Luteolibacter soli</name>
    <dbReference type="NCBI Taxonomy" id="3135280"/>
    <lineage>
        <taxon>Bacteria</taxon>
        <taxon>Pseudomonadati</taxon>
        <taxon>Verrucomicrobiota</taxon>
        <taxon>Verrucomicrobiia</taxon>
        <taxon>Verrucomicrobiales</taxon>
        <taxon>Verrucomicrobiaceae</taxon>
        <taxon>Luteolibacter</taxon>
    </lineage>
</organism>
<dbReference type="PANTHER" id="PTHR23416">
    <property type="entry name" value="SIALIC ACID SYNTHASE-RELATED"/>
    <property type="match status" value="1"/>
</dbReference>